<evidence type="ECO:0000256" key="8">
    <source>
        <dbReference type="ARBA" id="ARBA00022824"/>
    </source>
</evidence>
<evidence type="ECO:0000256" key="11">
    <source>
        <dbReference type="ARBA" id="ARBA00022989"/>
    </source>
</evidence>
<feature type="region of interest" description="Disordered" evidence="25">
    <location>
        <begin position="116"/>
        <end position="135"/>
    </location>
</feature>
<dbReference type="InterPro" id="IPR050749">
    <property type="entry name" value="Glycosyl_Hydrolase_47"/>
</dbReference>
<dbReference type="GO" id="GO:0004571">
    <property type="term" value="F:mannosyl-oligosaccharide 1,2-alpha-mannosidase activity"/>
    <property type="evidence" value="ECO:0007669"/>
    <property type="project" value="UniProtKB-EC"/>
</dbReference>
<comment type="function">
    <text evidence="17">Involved in glycoprotein quality control targeting of misfolded glycoproteins for degradation. It primarily trims a single alpha-1,2-linked mannose residue from Man(9)GlcNAc(2) to produce Man(8)GlcNAc(2), but at high enzyme concentrations, as found in the ER quality control compartment (ERQC), it further trims the carbohydrates to Man(5-6)GlcNAc(2).</text>
</comment>
<evidence type="ECO:0000313" key="27">
    <source>
        <dbReference type="EMBL" id="CAG7826938.1"/>
    </source>
</evidence>
<gene>
    <name evidence="27" type="ORF">AFUS01_LOCUS36961</name>
</gene>
<evidence type="ECO:0000256" key="5">
    <source>
        <dbReference type="ARBA" id="ARBA00022692"/>
    </source>
</evidence>
<evidence type="ECO:0000256" key="10">
    <source>
        <dbReference type="ARBA" id="ARBA00022968"/>
    </source>
</evidence>
<comment type="pathway">
    <text evidence="3">Protein modification; protein glycosylation.</text>
</comment>
<evidence type="ECO:0000313" key="28">
    <source>
        <dbReference type="Proteomes" id="UP000708208"/>
    </source>
</evidence>
<keyword evidence="10" id="KW-0735">Signal-anchor</keyword>
<comment type="caution">
    <text evidence="27">The sequence shown here is derived from an EMBL/GenBank/DDBJ whole genome shotgun (WGS) entry which is preliminary data.</text>
</comment>
<dbReference type="GO" id="GO:0005509">
    <property type="term" value="F:calcium ion binding"/>
    <property type="evidence" value="ECO:0007669"/>
    <property type="project" value="InterPro"/>
</dbReference>
<feature type="active site" evidence="22">
    <location>
        <position position="588"/>
    </location>
</feature>
<evidence type="ECO:0000256" key="3">
    <source>
        <dbReference type="ARBA" id="ARBA00004922"/>
    </source>
</evidence>
<dbReference type="EMBL" id="CAJVCH010541669">
    <property type="protein sequence ID" value="CAG7826938.1"/>
    <property type="molecule type" value="Genomic_DNA"/>
</dbReference>
<evidence type="ECO:0000256" key="25">
    <source>
        <dbReference type="SAM" id="MobiDB-lite"/>
    </source>
</evidence>
<keyword evidence="14" id="KW-0326">Glycosidase</keyword>
<organism evidence="27 28">
    <name type="scientific">Allacma fusca</name>
    <dbReference type="NCBI Taxonomy" id="39272"/>
    <lineage>
        <taxon>Eukaryota</taxon>
        <taxon>Metazoa</taxon>
        <taxon>Ecdysozoa</taxon>
        <taxon>Arthropoda</taxon>
        <taxon>Hexapoda</taxon>
        <taxon>Collembola</taxon>
        <taxon>Symphypleona</taxon>
        <taxon>Sminthuridae</taxon>
        <taxon>Allacma</taxon>
    </lineage>
</organism>
<keyword evidence="7" id="KW-0378">Hydrolase</keyword>
<keyword evidence="28" id="KW-1185">Reference proteome</keyword>
<keyword evidence="11 26" id="KW-1133">Transmembrane helix</keyword>
<evidence type="ECO:0000256" key="20">
    <source>
        <dbReference type="ARBA" id="ARBA00077174"/>
    </source>
</evidence>
<dbReference type="Proteomes" id="UP000708208">
    <property type="component" value="Unassembled WGS sequence"/>
</dbReference>
<keyword evidence="9 23" id="KW-0106">Calcium</keyword>
<keyword evidence="8" id="KW-0256">Endoplasmic reticulum</keyword>
<dbReference type="Pfam" id="PF01532">
    <property type="entry name" value="Glyco_hydro_47"/>
    <property type="match status" value="1"/>
</dbReference>
<evidence type="ECO:0000256" key="14">
    <source>
        <dbReference type="ARBA" id="ARBA00023295"/>
    </source>
</evidence>
<evidence type="ECO:0000256" key="22">
    <source>
        <dbReference type="PIRSR" id="PIRSR601382-1"/>
    </source>
</evidence>
<comment type="catalytic activity">
    <reaction evidence="15">
        <text>N(4)-(alpha-D-Man-(1-&gt;2)-alpha-D-Man-(1-&gt;2)-alpha-D-Man-(1-&gt;3)-[alpha-D-Man-(1-&gt;3)-[alpha-D-Man-(1-&gt;2)-alpha-D-Man-(1-&gt;6)]-alpha-D-Man-(1-&gt;6)]-beta-D-Man-(1-&gt;4)-beta-D-GlcNAc-(1-&gt;4)-beta-D-GlcNAc)-L-asparaginyl-[protein] (N-glucan mannose isomer 8A1,2,3B1,3) + 3 H2O = N(4)-(alpha-D-Man-(1-&gt;3)-[alpha-D-Man-(1-&gt;3)-[alpha-D-Man-(1-&gt;6)]-alpha-D-Man-(1-&gt;6)]-beta-D-Man-(1-&gt;4)-beta-D-GlcNAc-(1-&gt;4)-beta-D-GlcNAc)-L-asparaginyl-[protein] (N-glucan mannose isomer 5A1,2) + 3 beta-D-mannose</text>
        <dbReference type="Rhea" id="RHEA:56028"/>
        <dbReference type="Rhea" id="RHEA-COMP:14358"/>
        <dbReference type="Rhea" id="RHEA-COMP:14367"/>
        <dbReference type="ChEBI" id="CHEBI:15377"/>
        <dbReference type="ChEBI" id="CHEBI:28563"/>
        <dbReference type="ChEBI" id="CHEBI:59087"/>
        <dbReference type="ChEBI" id="CHEBI:60628"/>
        <dbReference type="EC" id="3.2.1.113"/>
    </reaction>
</comment>
<evidence type="ECO:0000256" key="24">
    <source>
        <dbReference type="PIRSR" id="PIRSR601382-3"/>
    </source>
</evidence>
<dbReference type="PANTHER" id="PTHR11742">
    <property type="entry name" value="MANNOSYL-OLIGOSACCHARIDE ALPHA-1,2-MANNOSIDASE-RELATED"/>
    <property type="match status" value="1"/>
</dbReference>
<dbReference type="EC" id="3.2.1.113" evidence="4"/>
<evidence type="ECO:0000256" key="18">
    <source>
        <dbReference type="ARBA" id="ARBA00069834"/>
    </source>
</evidence>
<keyword evidence="13 24" id="KW-1015">Disulfide bond</keyword>
<protein>
    <recommendedName>
        <fullName evidence="18">Endoplasmic reticulum mannosyl-oligosaccharide 1,2-alpha-mannosidase</fullName>
        <ecNumber evidence="4">3.2.1.113</ecNumber>
    </recommendedName>
    <alternativeName>
        <fullName evidence="19">ER alpha-1,2-mannosidase</fullName>
    </alternativeName>
    <alternativeName>
        <fullName evidence="20">ER mannosidase 1</fullName>
    </alternativeName>
    <alternativeName>
        <fullName evidence="21">Mannosidase alpha class 1B member 1</fullName>
    </alternativeName>
</protein>
<comment type="catalytic activity">
    <reaction evidence="16">
        <text>N(4)-(alpha-D-Man-(1-&gt;2)-alpha-D-Man-(1-&gt;2)-alpha-D-Man-(1-&gt;3)-[alpha-D-Man-(1-&gt;2)-alpha-D-Man-(1-&gt;3)-[alpha-D-Man-(1-&gt;2)-alpha-D-Man-(1-&gt;6)]-alpha-D-Man-(1-&gt;6)]-beta-D-Man-(1-&gt;4)-beta-D-GlcNAc-(1-&gt;4)-beta-D-GlcNAc)-L-asparaginyl-[protein] (N-glucan mannose isomer 9A1,2,3B1,2,3) + 4 H2O = N(4)-(alpha-D-Man-(1-&gt;3)-[alpha-D-Man-(1-&gt;3)-[alpha-D-Man-(1-&gt;6)]-alpha-D-Man-(1-&gt;6)]-beta-D-Man-(1-&gt;4)-beta-D-GlcNAc-(1-&gt;4)-beta-D-GlcNAc)-L-asparaginyl-[protein] (N-glucan mannose isomer 5A1,2) + 4 beta-D-mannose</text>
        <dbReference type="Rhea" id="RHEA:56008"/>
        <dbReference type="Rhea" id="RHEA-COMP:14356"/>
        <dbReference type="Rhea" id="RHEA-COMP:14367"/>
        <dbReference type="ChEBI" id="CHEBI:15377"/>
        <dbReference type="ChEBI" id="CHEBI:28563"/>
        <dbReference type="ChEBI" id="CHEBI:59087"/>
        <dbReference type="ChEBI" id="CHEBI:139493"/>
        <dbReference type="EC" id="3.2.1.113"/>
    </reaction>
</comment>
<evidence type="ECO:0000256" key="2">
    <source>
        <dbReference type="ARBA" id="ARBA00004648"/>
    </source>
</evidence>
<dbReference type="PANTHER" id="PTHR11742:SF55">
    <property type="entry name" value="ENDOPLASMIC RETICULUM MANNOSYL-OLIGOSACCHARIDE 1,2-ALPHA-MANNOSIDASE"/>
    <property type="match status" value="1"/>
</dbReference>
<evidence type="ECO:0000256" key="15">
    <source>
        <dbReference type="ARBA" id="ARBA00047669"/>
    </source>
</evidence>
<name>A0A8J2L818_9HEXA</name>
<evidence type="ECO:0000256" key="12">
    <source>
        <dbReference type="ARBA" id="ARBA00023136"/>
    </source>
</evidence>
<feature type="active site" evidence="22">
    <location>
        <position position="451"/>
    </location>
</feature>
<feature type="active site" description="Proton donor" evidence="22">
    <location>
        <position position="560"/>
    </location>
</feature>
<dbReference type="FunFam" id="1.50.10.10:FF:000010">
    <property type="entry name" value="alpha-1,2-Mannosidase"/>
    <property type="match status" value="1"/>
</dbReference>
<dbReference type="InterPro" id="IPR001382">
    <property type="entry name" value="Glyco_hydro_47"/>
</dbReference>
<evidence type="ECO:0000256" key="16">
    <source>
        <dbReference type="ARBA" id="ARBA00048605"/>
    </source>
</evidence>
<feature type="transmembrane region" description="Helical" evidence="26">
    <location>
        <begin position="50"/>
        <end position="71"/>
    </location>
</feature>
<dbReference type="OrthoDB" id="8118055at2759"/>
<feature type="disulfide bond" evidence="24">
    <location>
        <begin position="517"/>
        <end position="546"/>
    </location>
</feature>
<keyword evidence="5 26" id="KW-0812">Transmembrane</keyword>
<evidence type="ECO:0000256" key="26">
    <source>
        <dbReference type="SAM" id="Phobius"/>
    </source>
</evidence>
<reference evidence="27" key="1">
    <citation type="submission" date="2021-06" db="EMBL/GenBank/DDBJ databases">
        <authorList>
            <person name="Hodson N. C."/>
            <person name="Mongue J. A."/>
            <person name="Jaron S. K."/>
        </authorList>
    </citation>
    <scope>NUCLEOTIDE SEQUENCE</scope>
</reference>
<keyword evidence="6 23" id="KW-0479">Metal-binding</keyword>
<sequence>MDTKGSSFVSVYIPASEYSRKRHGETVKPTTKSRSIRRIWNRLSRMQKSFLLVMLFIILIFTFIVTTTSWIPADNYNAEFDRHSNFLQNSNQQGKFRAKPEIQGVQIDNRVGGPEVQNQAERTNTGARREQLTSARNDVRKVKGQERPQLLKPASSSPFPTLPRALQPDFGDPVIEDEETHNQIAENIRSVISLDPVIPLGKKKHNGGASGVNKGLFNAGPKKADSSNLKFNGPENSRQQAVADAFLHAWNGYRTYAWGRDNLKPLSQSGSDWFALGLTLIDSLDTMYIMGFQREYFEARDWVEDSLNFDGSKNVNLFETTIRVMGGLLSAYHLSGDQMFLKKAEQLGSILNVAFKTPSGVPYSDVNLKSKTAHGPSWNPDSTTSEVTTVQLEFRDLSRCTKNPEFEQSAMNVSTHVHTLRKVHGLVPININPTTGNFRSTSVITLGARGDSYYEYLLKQWIQTGKTIDFLKDDYLLAVEGMRTRLLQRTYKSNLTFMGELEGGGNSFKPKMDHLVCYLPGTLALGVLHGLPDWHLVLAKELLYTCYLTYKRMPTGLAPEITYFRTESDSTEDFYVRSNDAHNLLRPETVESLWYLYQITGDKMYQDWGWEIFESFMKYTRNSHGFNSISSVLDPNNVKPRDMMESFFLGETLKYFYLLFSDKVIFNLKTWVFNTEAHPFPVYDH</sequence>
<evidence type="ECO:0000256" key="7">
    <source>
        <dbReference type="ARBA" id="ARBA00022801"/>
    </source>
</evidence>
<feature type="active site" description="Proton donor" evidence="22">
    <location>
        <position position="319"/>
    </location>
</feature>
<dbReference type="GO" id="GO:0010498">
    <property type="term" value="P:proteasomal protein catabolic process"/>
    <property type="evidence" value="ECO:0007669"/>
    <property type="project" value="UniProtKB-ARBA"/>
</dbReference>
<feature type="compositionally biased region" description="Polar residues" evidence="25">
    <location>
        <begin position="116"/>
        <end position="126"/>
    </location>
</feature>
<evidence type="ECO:0000256" key="1">
    <source>
        <dbReference type="ARBA" id="ARBA00001913"/>
    </source>
</evidence>
<evidence type="ECO:0000256" key="17">
    <source>
        <dbReference type="ARBA" id="ARBA00053655"/>
    </source>
</evidence>
<evidence type="ECO:0000256" key="4">
    <source>
        <dbReference type="ARBA" id="ARBA00012238"/>
    </source>
</evidence>
<evidence type="ECO:0000256" key="21">
    <source>
        <dbReference type="ARBA" id="ARBA00079397"/>
    </source>
</evidence>
<evidence type="ECO:0000256" key="23">
    <source>
        <dbReference type="PIRSR" id="PIRSR601382-2"/>
    </source>
</evidence>
<dbReference type="GO" id="GO:0034976">
    <property type="term" value="P:response to endoplasmic reticulum stress"/>
    <property type="evidence" value="ECO:0007669"/>
    <property type="project" value="UniProtKB-ARBA"/>
</dbReference>
<evidence type="ECO:0000256" key="13">
    <source>
        <dbReference type="ARBA" id="ARBA00023157"/>
    </source>
</evidence>
<evidence type="ECO:0000256" key="19">
    <source>
        <dbReference type="ARBA" id="ARBA00075931"/>
    </source>
</evidence>
<evidence type="ECO:0000256" key="9">
    <source>
        <dbReference type="ARBA" id="ARBA00022837"/>
    </source>
</evidence>
<keyword evidence="12 26" id="KW-0472">Membrane</keyword>
<feature type="binding site" evidence="23">
    <location>
        <position position="675"/>
    </location>
    <ligand>
        <name>Ca(2+)</name>
        <dbReference type="ChEBI" id="CHEBI:29108"/>
    </ligand>
</feature>
<feature type="region of interest" description="Disordered" evidence="25">
    <location>
        <begin position="141"/>
        <end position="163"/>
    </location>
</feature>
<accession>A0A8J2L818</accession>
<comment type="cofactor">
    <cofactor evidence="1 23">
        <name>Ca(2+)</name>
        <dbReference type="ChEBI" id="CHEBI:29108"/>
    </cofactor>
</comment>
<dbReference type="AlphaFoldDB" id="A0A8J2L818"/>
<comment type="subcellular location">
    <subcellularLocation>
        <location evidence="2">Endoplasmic reticulum membrane</location>
        <topology evidence="2">Single-pass type II membrane protein</topology>
    </subcellularLocation>
</comment>
<evidence type="ECO:0000256" key="6">
    <source>
        <dbReference type="ARBA" id="ARBA00022723"/>
    </source>
</evidence>
<dbReference type="GO" id="GO:0005789">
    <property type="term" value="C:endoplasmic reticulum membrane"/>
    <property type="evidence" value="ECO:0007669"/>
    <property type="project" value="UniProtKB-SubCell"/>
</dbReference>
<proteinExistence type="predicted"/>